<dbReference type="PANTHER" id="PTHR43649">
    <property type="entry name" value="ARABINOSE-BINDING PROTEIN-RELATED"/>
    <property type="match status" value="1"/>
</dbReference>
<dbReference type="EMBL" id="JBHMAG010000017">
    <property type="protein sequence ID" value="MFB9754966.1"/>
    <property type="molecule type" value="Genomic_DNA"/>
</dbReference>
<dbReference type="PANTHER" id="PTHR43649:SF12">
    <property type="entry name" value="DIACETYLCHITOBIOSE BINDING PROTEIN DASA"/>
    <property type="match status" value="1"/>
</dbReference>
<dbReference type="SUPFAM" id="SSF53850">
    <property type="entry name" value="Periplasmic binding protein-like II"/>
    <property type="match status" value="1"/>
</dbReference>
<dbReference type="Proteomes" id="UP001589619">
    <property type="component" value="Unassembled WGS sequence"/>
</dbReference>
<evidence type="ECO:0000313" key="3">
    <source>
        <dbReference type="EMBL" id="MFB9754966.1"/>
    </source>
</evidence>
<dbReference type="RefSeq" id="WP_344909091.1">
    <property type="nucleotide sequence ID" value="NZ_BAAAYO010000007.1"/>
</dbReference>
<feature type="signal peptide" evidence="2">
    <location>
        <begin position="1"/>
        <end position="27"/>
    </location>
</feature>
<name>A0ABV5W338_9BACL</name>
<protein>
    <submittedName>
        <fullName evidence="3">ABC transporter substrate-binding protein</fullName>
    </submittedName>
</protein>
<organism evidence="3 4">
    <name type="scientific">Paenibacillus hodogayensis</name>
    <dbReference type="NCBI Taxonomy" id="279208"/>
    <lineage>
        <taxon>Bacteria</taxon>
        <taxon>Bacillati</taxon>
        <taxon>Bacillota</taxon>
        <taxon>Bacilli</taxon>
        <taxon>Bacillales</taxon>
        <taxon>Paenibacillaceae</taxon>
        <taxon>Paenibacillus</taxon>
    </lineage>
</organism>
<evidence type="ECO:0000256" key="1">
    <source>
        <dbReference type="SAM" id="MobiDB-lite"/>
    </source>
</evidence>
<dbReference type="Gene3D" id="3.40.190.10">
    <property type="entry name" value="Periplasmic binding protein-like II"/>
    <property type="match status" value="2"/>
</dbReference>
<sequence>MKKPIKGMQAIVLILMFILFVAGCGNAKNTADGGASETIAPAAATPIEIEFWHGVSELIDKMTEAYNRSQTKVIVKSVVVPNYYDGIVEKLQVQAAAKKMPDVVTMGLNYTKFAIETMHAISLEPFIKKDAYDTSDYFPSMLNLGKTSEGQQIGMPFGISTPVLFYNADQFREAGLNPDAPPKTWDELSEYAKKLTTNGHYGVSVNIDYAWLFQALLQTLGGSMMAPDGKTVGIDSQAGVKTMKYVSDLINADKSMPLLTNTQGWEAMSKGSISMFVNTSSGLETIRSQAKYELRTAPFPMHEGKRFVPAGGANLMIFAADKAKQEASWDFIKYLTDTKQAIPYAKSTGYMVSRKSSLNDPDMAQYLKDKPAAKATYDQVDQMVPWFNFPGTGGSKFAKIISDQVQAAMQNQKTPEQAMKDAAAQANPLIR</sequence>
<dbReference type="PROSITE" id="PS51257">
    <property type="entry name" value="PROKAR_LIPOPROTEIN"/>
    <property type="match status" value="1"/>
</dbReference>
<accession>A0ABV5W338</accession>
<evidence type="ECO:0000313" key="4">
    <source>
        <dbReference type="Proteomes" id="UP001589619"/>
    </source>
</evidence>
<feature type="chain" id="PRO_5046287018" evidence="2">
    <location>
        <begin position="28"/>
        <end position="431"/>
    </location>
</feature>
<dbReference type="InterPro" id="IPR006059">
    <property type="entry name" value="SBP"/>
</dbReference>
<dbReference type="Pfam" id="PF13416">
    <property type="entry name" value="SBP_bac_8"/>
    <property type="match status" value="1"/>
</dbReference>
<feature type="region of interest" description="Disordered" evidence="1">
    <location>
        <begin position="412"/>
        <end position="431"/>
    </location>
</feature>
<comment type="caution">
    <text evidence="3">The sequence shown here is derived from an EMBL/GenBank/DDBJ whole genome shotgun (WGS) entry which is preliminary data.</text>
</comment>
<evidence type="ECO:0000256" key="2">
    <source>
        <dbReference type="SAM" id="SignalP"/>
    </source>
</evidence>
<proteinExistence type="predicted"/>
<keyword evidence="4" id="KW-1185">Reference proteome</keyword>
<gene>
    <name evidence="3" type="ORF">ACFFNY_25615</name>
</gene>
<dbReference type="InterPro" id="IPR050490">
    <property type="entry name" value="Bact_solute-bd_prot1"/>
</dbReference>
<dbReference type="CDD" id="cd14748">
    <property type="entry name" value="PBP2_UgpB"/>
    <property type="match status" value="1"/>
</dbReference>
<keyword evidence="2" id="KW-0732">Signal</keyword>
<reference evidence="3 4" key="1">
    <citation type="submission" date="2024-09" db="EMBL/GenBank/DDBJ databases">
        <authorList>
            <person name="Sun Q."/>
            <person name="Mori K."/>
        </authorList>
    </citation>
    <scope>NUCLEOTIDE SEQUENCE [LARGE SCALE GENOMIC DNA]</scope>
    <source>
        <strain evidence="3 4">JCM 12520</strain>
    </source>
</reference>